<dbReference type="EMBL" id="JBFOLK010000002">
    <property type="protein sequence ID" value="KAL2532139.1"/>
    <property type="molecule type" value="Genomic_DNA"/>
</dbReference>
<feature type="compositionally biased region" description="Polar residues" evidence="1">
    <location>
        <begin position="1"/>
        <end position="12"/>
    </location>
</feature>
<sequence>MLNESVITTTLNHIPPTNARPQSTKKKAKAKGKEKASTSTVKEELSWSQLQDSKDPCDYSFDLHNPKILKNWKQQLWENEHKLQNLPWWKQAEIPSDSDNSDILRRVANLGTP</sequence>
<dbReference type="Proteomes" id="UP001604336">
    <property type="component" value="Unassembled WGS sequence"/>
</dbReference>
<feature type="region of interest" description="Disordered" evidence="1">
    <location>
        <begin position="1"/>
        <end position="43"/>
    </location>
</feature>
<feature type="compositionally biased region" description="Basic and acidic residues" evidence="1">
    <location>
        <begin position="31"/>
        <end position="43"/>
    </location>
</feature>
<name>A0ABD1V485_9LAMI</name>
<dbReference type="AlphaFoldDB" id="A0ABD1V485"/>
<proteinExistence type="predicted"/>
<reference evidence="3" key="1">
    <citation type="submission" date="2024-07" db="EMBL/GenBank/DDBJ databases">
        <title>Two chromosome-level genome assemblies of Korean endemic species Abeliophyllum distichum and Forsythia ovata (Oleaceae).</title>
        <authorList>
            <person name="Jang H."/>
        </authorList>
    </citation>
    <scope>NUCLEOTIDE SEQUENCE [LARGE SCALE GENOMIC DNA]</scope>
</reference>
<evidence type="ECO:0000313" key="2">
    <source>
        <dbReference type="EMBL" id="KAL2532139.1"/>
    </source>
</evidence>
<accession>A0ABD1V485</accession>
<keyword evidence="3" id="KW-1185">Reference proteome</keyword>
<evidence type="ECO:0000256" key="1">
    <source>
        <dbReference type="SAM" id="MobiDB-lite"/>
    </source>
</evidence>
<organism evidence="2 3">
    <name type="scientific">Abeliophyllum distichum</name>
    <dbReference type="NCBI Taxonomy" id="126358"/>
    <lineage>
        <taxon>Eukaryota</taxon>
        <taxon>Viridiplantae</taxon>
        <taxon>Streptophyta</taxon>
        <taxon>Embryophyta</taxon>
        <taxon>Tracheophyta</taxon>
        <taxon>Spermatophyta</taxon>
        <taxon>Magnoliopsida</taxon>
        <taxon>eudicotyledons</taxon>
        <taxon>Gunneridae</taxon>
        <taxon>Pentapetalae</taxon>
        <taxon>asterids</taxon>
        <taxon>lamiids</taxon>
        <taxon>Lamiales</taxon>
        <taxon>Oleaceae</taxon>
        <taxon>Forsythieae</taxon>
        <taxon>Abeliophyllum</taxon>
    </lineage>
</organism>
<protein>
    <submittedName>
        <fullName evidence="2">Uncharacterized protein</fullName>
    </submittedName>
</protein>
<evidence type="ECO:0000313" key="3">
    <source>
        <dbReference type="Proteomes" id="UP001604336"/>
    </source>
</evidence>
<gene>
    <name evidence="2" type="ORF">Adt_05490</name>
</gene>
<comment type="caution">
    <text evidence="2">The sequence shown here is derived from an EMBL/GenBank/DDBJ whole genome shotgun (WGS) entry which is preliminary data.</text>
</comment>